<dbReference type="EMBL" id="LR743597">
    <property type="protein sequence ID" value="CAA2627334.1"/>
    <property type="molecule type" value="Genomic_DNA"/>
</dbReference>
<evidence type="ECO:0000313" key="2">
    <source>
        <dbReference type="EMBL" id="CAA7403390.1"/>
    </source>
</evidence>
<gene>
    <name evidence="1" type="ORF">SI7747_10012987</name>
    <name evidence="2" type="ORF">SI8410_10014068</name>
</gene>
<reference evidence="1" key="1">
    <citation type="submission" date="2019-12" db="EMBL/GenBank/DDBJ databases">
        <authorList>
            <person name="Scholz U."/>
            <person name="Mascher M."/>
            <person name="Fiebig A."/>
        </authorList>
    </citation>
    <scope>NUCLEOTIDE SEQUENCE</scope>
</reference>
<accession>A0A7I8J929</accession>
<proteinExistence type="predicted"/>
<dbReference type="AlphaFoldDB" id="A0A7I8J929"/>
<dbReference type="Proteomes" id="UP000663760">
    <property type="component" value="Chromosome 10"/>
</dbReference>
<dbReference type="EMBL" id="LR746273">
    <property type="protein sequence ID" value="CAA7403390.1"/>
    <property type="molecule type" value="Genomic_DNA"/>
</dbReference>
<keyword evidence="3" id="KW-1185">Reference proteome</keyword>
<protein>
    <submittedName>
        <fullName evidence="1">Uncharacterized protein</fullName>
    </submittedName>
</protein>
<dbReference type="Pfam" id="PF10712">
    <property type="entry name" value="NAD-GH"/>
    <property type="match status" value="1"/>
</dbReference>
<dbReference type="InterPro" id="IPR019651">
    <property type="entry name" value="Glutamate_DH_NAD-spec"/>
</dbReference>
<evidence type="ECO:0000313" key="1">
    <source>
        <dbReference type="EMBL" id="CAA2627334.1"/>
    </source>
</evidence>
<sequence length="126" mass="13692">MGITICGKDLKNSIIDGQNADVERPTTEVKDKYILLATLLIQTVGNGGGGWFVDYSGNIETGDHASVLGSLSLSIIEVRWRRWKGNHLSTIKITTASLIFFPRNASAVSFILSAFIHKSISGKNLN</sequence>
<dbReference type="OrthoDB" id="1739065at2759"/>
<name>A0A7I8J929_SPIIN</name>
<evidence type="ECO:0000313" key="3">
    <source>
        <dbReference type="Proteomes" id="UP000663760"/>
    </source>
</evidence>
<organism evidence="1">
    <name type="scientific">Spirodela intermedia</name>
    <name type="common">Intermediate duckweed</name>
    <dbReference type="NCBI Taxonomy" id="51605"/>
    <lineage>
        <taxon>Eukaryota</taxon>
        <taxon>Viridiplantae</taxon>
        <taxon>Streptophyta</taxon>
        <taxon>Embryophyta</taxon>
        <taxon>Tracheophyta</taxon>
        <taxon>Spermatophyta</taxon>
        <taxon>Magnoliopsida</taxon>
        <taxon>Liliopsida</taxon>
        <taxon>Araceae</taxon>
        <taxon>Lemnoideae</taxon>
        <taxon>Spirodela</taxon>
    </lineage>
</organism>